<dbReference type="EMBL" id="AFYH01049508">
    <property type="status" value="NOT_ANNOTATED_CDS"/>
    <property type="molecule type" value="Genomic_DNA"/>
</dbReference>
<evidence type="ECO:0000256" key="5">
    <source>
        <dbReference type="ARBA" id="ARBA00022989"/>
    </source>
</evidence>
<protein>
    <recommendedName>
        <fullName evidence="11">Ig-like domain-containing protein</fullName>
    </recommendedName>
</protein>
<dbReference type="InterPro" id="IPR007110">
    <property type="entry name" value="Ig-like_dom"/>
</dbReference>
<dbReference type="SMART" id="SM00409">
    <property type="entry name" value="IG"/>
    <property type="match status" value="5"/>
</dbReference>
<evidence type="ECO:0000313" key="12">
    <source>
        <dbReference type="Ensembl" id="ENSLACP00000013540.1"/>
    </source>
</evidence>
<dbReference type="InParanoid" id="H3AV69"/>
<dbReference type="Ensembl" id="ENSLACT00000013636.1">
    <property type="protein sequence ID" value="ENSLACP00000013540.1"/>
    <property type="gene ID" value="ENSLACG00000011921.1"/>
</dbReference>
<evidence type="ECO:0000256" key="4">
    <source>
        <dbReference type="ARBA" id="ARBA00022737"/>
    </source>
</evidence>
<feature type="domain" description="Ig-like" evidence="11">
    <location>
        <begin position="144"/>
        <end position="246"/>
    </location>
</feature>
<evidence type="ECO:0000256" key="10">
    <source>
        <dbReference type="SAM" id="SignalP"/>
    </source>
</evidence>
<dbReference type="EMBL" id="AFYH01049506">
    <property type="status" value="NOT_ANNOTATED_CDS"/>
    <property type="molecule type" value="Genomic_DNA"/>
</dbReference>
<evidence type="ECO:0000256" key="8">
    <source>
        <dbReference type="ARBA" id="ARBA00023319"/>
    </source>
</evidence>
<dbReference type="InterPro" id="IPR013783">
    <property type="entry name" value="Ig-like_fold"/>
</dbReference>
<dbReference type="Gene3D" id="2.60.40.10">
    <property type="entry name" value="Immunoglobulins"/>
    <property type="match status" value="5"/>
</dbReference>
<evidence type="ECO:0000256" key="3">
    <source>
        <dbReference type="ARBA" id="ARBA00022729"/>
    </source>
</evidence>
<keyword evidence="2 9" id="KW-0812">Transmembrane</keyword>
<keyword evidence="3 10" id="KW-0732">Signal</keyword>
<dbReference type="PROSITE" id="PS50835">
    <property type="entry name" value="IG_LIKE"/>
    <property type="match status" value="5"/>
</dbReference>
<dbReference type="InterPro" id="IPR003599">
    <property type="entry name" value="Ig_sub"/>
</dbReference>
<feature type="domain" description="Ig-like" evidence="11">
    <location>
        <begin position="35"/>
        <end position="141"/>
    </location>
</feature>
<dbReference type="InterPro" id="IPR051102">
    <property type="entry name" value="IgSF_V-set/TM_domain"/>
</dbReference>
<keyword evidence="7" id="KW-1015">Disulfide bond</keyword>
<dbReference type="GeneTree" id="ENSGT00940000155177"/>
<dbReference type="EMBL" id="AFYH01049505">
    <property type="status" value="NOT_ANNOTATED_CDS"/>
    <property type="molecule type" value="Genomic_DNA"/>
</dbReference>
<dbReference type="EMBL" id="AFYH01049504">
    <property type="status" value="NOT_ANNOTATED_CDS"/>
    <property type="molecule type" value="Genomic_DNA"/>
</dbReference>
<evidence type="ECO:0000256" key="6">
    <source>
        <dbReference type="ARBA" id="ARBA00023136"/>
    </source>
</evidence>
<evidence type="ECO:0000256" key="1">
    <source>
        <dbReference type="ARBA" id="ARBA00004479"/>
    </source>
</evidence>
<dbReference type="EMBL" id="AFYH01049509">
    <property type="status" value="NOT_ANNOTATED_CDS"/>
    <property type="molecule type" value="Genomic_DNA"/>
</dbReference>
<feature type="domain" description="Ig-like" evidence="11">
    <location>
        <begin position="393"/>
        <end position="507"/>
    </location>
</feature>
<dbReference type="Pfam" id="PF07686">
    <property type="entry name" value="V-set"/>
    <property type="match status" value="3"/>
</dbReference>
<evidence type="ECO:0000256" key="2">
    <source>
        <dbReference type="ARBA" id="ARBA00022692"/>
    </source>
</evidence>
<sequence length="1006" mass="114181">CSYFHRFVYFFLLLAGLCVGDRTVTIQQGLLYRTEGSHITIWCNVTGYQGSSEQNFEWSVYLSESPDREVKIISTSNPHYAYAVYDARVHNKEIYIERVSGDSVLLHITNLQLRDQGEYECYTPNTDPTYLGTYSAKMNLSVLPDTLSATMAPQTLNEVEGDSFMLNCEVSKSTSQHTHLSVAWSLQKGDQHVQIISLSRNFVLHPGSSYAQRYASGNIRLDKIGDTTYRLTIYKLQPSDQGDIYCEGNEWIQDPDKSWYIISEKQTEKTKVNIKTLGKHPDYTVLKYLLIKCHKEPDLLIQYFTNMSSVLKVLYLKQGMLSRKKKKKLGVVTLGDKLKSSKVFYFPPISRLYFLIVSGKLVWALISIYSHKKSEQCPISSSLFLFHFVAKDLKVAVVSNSTTILEGASLQFFCGVTGAQGWLSASWQFITNQKQHNNIIEMDKDGTLKLGPSYRERSSLGDIRMDRVNPYTFMLQIRNALTSDSGQYECKVTDWSMESSTNWKYIAEKLEKVSATVNPMGPGLSVSLLSRKGNLKYNESTKIKCDFSIKADGASGPVPASVTWKFKSSSSSSSSPFQEIVQITHNGNVIWGTQENFKGKTVLEKTASFATLNVKRASEKEGGKYQCSVDLWKKNSLDEWIKGATELSNTVELTVTKPECKLEVNNGEKSINRKGVTDLEITCEIKSQTDPNALFAVTWFVRKTQGLTTEENQKILRMDYNNVVEFGEQLKAEGLKFKFRSERVSSHLYKLSIQQADISDSGKYHCRVEEWLMNPYNTWYQMGVKDSGATVVLIEPSEVGFQVNKTNLSLLVTENKEFQVNCNIEKDVQPDSIINSFYCNNSGSEFLKVIKHYFLLQPGVTCPCLIMHTLHCYPKTHSGTFTLTLDLRCGALGPGHYWRELSQKALHVVMERWVRDISAERTTMVINLLQLESSLYTRVCSSQSLFNFILVFPSLIGIILLAAGIYLYVRFKKVSGRVTVKKENNLWMSTDKTMDQLHCSERENED</sequence>
<reference evidence="12" key="3">
    <citation type="submission" date="2025-09" db="UniProtKB">
        <authorList>
            <consortium name="Ensembl"/>
        </authorList>
    </citation>
    <scope>IDENTIFICATION</scope>
</reference>
<accession>H3AV69</accession>
<keyword evidence="13" id="KW-1185">Reference proteome</keyword>
<keyword evidence="4" id="KW-0677">Repeat</keyword>
<dbReference type="OMA" id="CDVSGYQ"/>
<dbReference type="FunFam" id="2.60.40.10:FF:000491">
    <property type="entry name" value="Immunoglobulin superfamily, member 3"/>
    <property type="match status" value="1"/>
</dbReference>
<dbReference type="InterPro" id="IPR036179">
    <property type="entry name" value="Ig-like_dom_sf"/>
</dbReference>
<comment type="subcellular location">
    <subcellularLocation>
        <location evidence="1">Membrane</location>
        <topology evidence="1">Single-pass type I membrane protein</topology>
    </subcellularLocation>
</comment>
<feature type="chain" id="PRO_5003580247" description="Ig-like domain-containing protein" evidence="10">
    <location>
        <begin position="21"/>
        <end position="1006"/>
    </location>
</feature>
<organism evidence="12 13">
    <name type="scientific">Latimeria chalumnae</name>
    <name type="common">Coelacanth</name>
    <dbReference type="NCBI Taxonomy" id="7897"/>
    <lineage>
        <taxon>Eukaryota</taxon>
        <taxon>Metazoa</taxon>
        <taxon>Chordata</taxon>
        <taxon>Craniata</taxon>
        <taxon>Vertebrata</taxon>
        <taxon>Euteleostomi</taxon>
        <taxon>Coelacanthiformes</taxon>
        <taxon>Coelacanthidae</taxon>
        <taxon>Latimeria</taxon>
    </lineage>
</organism>
<evidence type="ECO:0000256" key="7">
    <source>
        <dbReference type="ARBA" id="ARBA00023157"/>
    </source>
</evidence>
<keyword evidence="8" id="KW-0393">Immunoglobulin domain</keyword>
<dbReference type="SMART" id="SM00406">
    <property type="entry name" value="IGv"/>
    <property type="match status" value="4"/>
</dbReference>
<dbReference type="InterPro" id="IPR013106">
    <property type="entry name" value="Ig_V-set"/>
</dbReference>
<dbReference type="PANTHER" id="PTHR12207">
    <property type="entry name" value="V-SET AND TRANSMEMBRANE DOMAIN-CONTAINING PROTEIN"/>
    <property type="match status" value="1"/>
</dbReference>
<feature type="domain" description="Ig-like" evidence="11">
    <location>
        <begin position="522"/>
        <end position="654"/>
    </location>
</feature>
<dbReference type="Proteomes" id="UP000008672">
    <property type="component" value="Unassembled WGS sequence"/>
</dbReference>
<dbReference type="eggNOG" id="ENOG502QRRB">
    <property type="taxonomic scope" value="Eukaryota"/>
</dbReference>
<evidence type="ECO:0000259" key="11">
    <source>
        <dbReference type="PROSITE" id="PS50835"/>
    </source>
</evidence>
<dbReference type="EMBL" id="AFYH01049507">
    <property type="status" value="NOT_ANNOTATED_CDS"/>
    <property type="molecule type" value="Genomic_DNA"/>
</dbReference>
<dbReference type="FunFam" id="2.60.40.10:FF:000191">
    <property type="entry name" value="Immunoglobulin superfamily member 3"/>
    <property type="match status" value="1"/>
</dbReference>
<evidence type="ECO:0000313" key="13">
    <source>
        <dbReference type="Proteomes" id="UP000008672"/>
    </source>
</evidence>
<dbReference type="GO" id="GO:0016020">
    <property type="term" value="C:membrane"/>
    <property type="evidence" value="ECO:0007669"/>
    <property type="project" value="UniProtKB-SubCell"/>
</dbReference>
<dbReference type="SUPFAM" id="SSF48726">
    <property type="entry name" value="Immunoglobulin"/>
    <property type="match status" value="5"/>
</dbReference>
<keyword evidence="6 9" id="KW-0472">Membrane</keyword>
<reference evidence="13" key="1">
    <citation type="submission" date="2011-08" db="EMBL/GenBank/DDBJ databases">
        <title>The draft genome of Latimeria chalumnae.</title>
        <authorList>
            <person name="Di Palma F."/>
            <person name="Alfoldi J."/>
            <person name="Johnson J."/>
            <person name="Berlin A."/>
            <person name="Gnerre S."/>
            <person name="Jaffe D."/>
            <person name="MacCallum I."/>
            <person name="Young S."/>
            <person name="Walker B.J."/>
            <person name="Lander E."/>
            <person name="Lindblad-Toh K."/>
        </authorList>
    </citation>
    <scope>NUCLEOTIDE SEQUENCE [LARGE SCALE GENOMIC DNA]</scope>
    <source>
        <strain evidence="13">Wild caught</strain>
    </source>
</reference>
<proteinExistence type="predicted"/>
<dbReference type="HOGENOM" id="CLU_005187_0_0_1"/>
<name>H3AV69_LATCH</name>
<reference evidence="12" key="2">
    <citation type="submission" date="2025-08" db="UniProtKB">
        <authorList>
            <consortium name="Ensembl"/>
        </authorList>
    </citation>
    <scope>IDENTIFICATION</scope>
</reference>
<keyword evidence="5 9" id="KW-1133">Transmembrane helix</keyword>
<feature type="signal peptide" evidence="10">
    <location>
        <begin position="1"/>
        <end position="20"/>
    </location>
</feature>
<dbReference type="PANTHER" id="PTHR12207:SF21">
    <property type="entry name" value="IMMUNOGLOBULIN SUPERFAMILY MEMBER 3"/>
    <property type="match status" value="1"/>
</dbReference>
<feature type="domain" description="Ig-like" evidence="11">
    <location>
        <begin position="658"/>
        <end position="769"/>
    </location>
</feature>
<feature type="transmembrane region" description="Helical" evidence="9">
    <location>
        <begin position="945"/>
        <end position="969"/>
    </location>
</feature>
<dbReference type="CDD" id="cd00099">
    <property type="entry name" value="IgV"/>
    <property type="match status" value="1"/>
</dbReference>
<dbReference type="AlphaFoldDB" id="H3AV69"/>
<evidence type="ECO:0000256" key="9">
    <source>
        <dbReference type="SAM" id="Phobius"/>
    </source>
</evidence>